<name>A0A8J3HB75_9RHOB</name>
<evidence type="ECO:0000313" key="2">
    <source>
        <dbReference type="EMBL" id="GHH03234.1"/>
    </source>
</evidence>
<organism evidence="2 3">
    <name type="scientific">Pseudodonghicola xiamenensis</name>
    <dbReference type="NCBI Taxonomy" id="337702"/>
    <lineage>
        <taxon>Bacteria</taxon>
        <taxon>Pseudomonadati</taxon>
        <taxon>Pseudomonadota</taxon>
        <taxon>Alphaproteobacteria</taxon>
        <taxon>Rhodobacterales</taxon>
        <taxon>Paracoccaceae</taxon>
        <taxon>Pseudodonghicola</taxon>
    </lineage>
</organism>
<keyword evidence="1" id="KW-1133">Transmembrane helix</keyword>
<reference evidence="2" key="1">
    <citation type="journal article" date="2014" name="Int. J. Syst. Evol. Microbiol.">
        <title>Complete genome sequence of Corynebacterium casei LMG S-19264T (=DSM 44701T), isolated from a smear-ripened cheese.</title>
        <authorList>
            <consortium name="US DOE Joint Genome Institute (JGI-PGF)"/>
            <person name="Walter F."/>
            <person name="Albersmeier A."/>
            <person name="Kalinowski J."/>
            <person name="Ruckert C."/>
        </authorList>
    </citation>
    <scope>NUCLEOTIDE SEQUENCE</scope>
    <source>
        <strain evidence="2">CGMCC 1.7081</strain>
    </source>
</reference>
<keyword evidence="1" id="KW-0472">Membrane</keyword>
<dbReference type="Pfam" id="PF12966">
    <property type="entry name" value="AtpR"/>
    <property type="match status" value="1"/>
</dbReference>
<feature type="transmembrane region" description="Helical" evidence="1">
    <location>
        <begin position="69"/>
        <end position="87"/>
    </location>
</feature>
<keyword evidence="1" id="KW-0812">Transmembrane</keyword>
<dbReference type="InterPro" id="IPR017581">
    <property type="entry name" value="AtpR-like"/>
</dbReference>
<keyword evidence="3" id="KW-1185">Reference proteome</keyword>
<feature type="transmembrane region" description="Helical" evidence="1">
    <location>
        <begin position="43"/>
        <end position="63"/>
    </location>
</feature>
<gene>
    <name evidence="2" type="ORF">GCM10010961_41220</name>
</gene>
<protein>
    <recommendedName>
        <fullName evidence="4">N-ATPase, AtpR subunit</fullName>
    </recommendedName>
</protein>
<reference evidence="2" key="2">
    <citation type="submission" date="2020-09" db="EMBL/GenBank/DDBJ databases">
        <authorList>
            <person name="Sun Q."/>
            <person name="Zhou Y."/>
        </authorList>
    </citation>
    <scope>NUCLEOTIDE SEQUENCE</scope>
    <source>
        <strain evidence="2">CGMCC 1.7081</strain>
    </source>
</reference>
<evidence type="ECO:0000256" key="1">
    <source>
        <dbReference type="SAM" id="Phobius"/>
    </source>
</evidence>
<comment type="caution">
    <text evidence="2">The sequence shown here is derived from an EMBL/GenBank/DDBJ whole genome shotgun (WGS) entry which is preliminary data.</text>
</comment>
<evidence type="ECO:0000313" key="3">
    <source>
        <dbReference type="Proteomes" id="UP000611500"/>
    </source>
</evidence>
<feature type="transmembrane region" description="Helical" evidence="1">
    <location>
        <begin position="6"/>
        <end position="31"/>
    </location>
</feature>
<dbReference type="EMBL" id="BNAP01000036">
    <property type="protein sequence ID" value="GHH03234.1"/>
    <property type="molecule type" value="Genomic_DNA"/>
</dbReference>
<sequence length="91" mass="9659">MTLPELPQIVIWLAAGAMLGAFYFWLLGLSVAAFSQDGGRGRAFLFIVLRLAVAVAVMTLAALQGTGPLLLTLAGFVVIRTLAVWRARGAE</sequence>
<proteinExistence type="predicted"/>
<dbReference type="Proteomes" id="UP000611500">
    <property type="component" value="Unassembled WGS sequence"/>
</dbReference>
<accession>A0A8J3HB75</accession>
<dbReference type="RefSeq" id="WP_051312647.1">
    <property type="nucleotide sequence ID" value="NZ_BNAP01000036.1"/>
</dbReference>
<dbReference type="AlphaFoldDB" id="A0A8J3HB75"/>
<evidence type="ECO:0008006" key="4">
    <source>
        <dbReference type="Google" id="ProtNLM"/>
    </source>
</evidence>